<accession>A0A9P6DB65</accession>
<gene>
    <name evidence="7" type="ORF">BDN71DRAFT_1487665</name>
</gene>
<evidence type="ECO:0000256" key="6">
    <source>
        <dbReference type="RuleBase" id="RU000488"/>
    </source>
</evidence>
<evidence type="ECO:0000313" key="8">
    <source>
        <dbReference type="Proteomes" id="UP000807025"/>
    </source>
</evidence>
<comment type="similarity">
    <text evidence="6">Belongs to the mitochondrial carrier (TC 2.A.29) family.</text>
</comment>
<dbReference type="GO" id="GO:0015187">
    <property type="term" value="F:glycine transmembrane transporter activity"/>
    <property type="evidence" value="ECO:0007669"/>
    <property type="project" value="TreeGrafter"/>
</dbReference>
<keyword evidence="8" id="KW-1185">Reference proteome</keyword>
<evidence type="ECO:0000256" key="2">
    <source>
        <dbReference type="ARBA" id="ARBA00022692"/>
    </source>
</evidence>
<dbReference type="Gene3D" id="1.50.40.10">
    <property type="entry name" value="Mitochondrial carrier domain"/>
    <property type="match status" value="2"/>
</dbReference>
<comment type="subcellular location">
    <subcellularLocation>
        <location evidence="1">Membrane</location>
        <topology evidence="1">Multi-pass membrane protein</topology>
    </subcellularLocation>
</comment>
<feature type="repeat" description="Solcar" evidence="5">
    <location>
        <begin position="1"/>
        <end position="74"/>
    </location>
</feature>
<dbReference type="PANTHER" id="PTHR46181">
    <property type="entry name" value="MITOCHONDRIAL GLYCINE TRANSPORTER"/>
    <property type="match status" value="1"/>
</dbReference>
<organism evidence="7 8">
    <name type="scientific">Pleurotus eryngii</name>
    <name type="common">Boletus of the steppes</name>
    <dbReference type="NCBI Taxonomy" id="5323"/>
    <lineage>
        <taxon>Eukaryota</taxon>
        <taxon>Fungi</taxon>
        <taxon>Dikarya</taxon>
        <taxon>Basidiomycota</taxon>
        <taxon>Agaricomycotina</taxon>
        <taxon>Agaricomycetes</taxon>
        <taxon>Agaricomycetidae</taxon>
        <taxon>Agaricales</taxon>
        <taxon>Pleurotineae</taxon>
        <taxon>Pleurotaceae</taxon>
        <taxon>Pleurotus</taxon>
    </lineage>
</organism>
<dbReference type="SUPFAM" id="SSF103506">
    <property type="entry name" value="Mitochondrial carrier"/>
    <property type="match status" value="1"/>
</dbReference>
<evidence type="ECO:0000313" key="7">
    <source>
        <dbReference type="EMBL" id="KAF9498247.1"/>
    </source>
</evidence>
<keyword evidence="4 5" id="KW-0472">Membrane</keyword>
<comment type="caution">
    <text evidence="7">The sequence shown here is derived from an EMBL/GenBank/DDBJ whole genome shotgun (WGS) entry which is preliminary data.</text>
</comment>
<feature type="repeat" description="Solcar" evidence="5">
    <location>
        <begin position="182"/>
        <end position="267"/>
    </location>
</feature>
<evidence type="ECO:0000256" key="4">
    <source>
        <dbReference type="ARBA" id="ARBA00023136"/>
    </source>
</evidence>
<dbReference type="PANTHER" id="PTHR46181:SF3">
    <property type="entry name" value="MITOCHONDRIAL GLYCINE TRANSPORTER"/>
    <property type="match status" value="1"/>
</dbReference>
<reference evidence="7" key="1">
    <citation type="submission" date="2020-11" db="EMBL/GenBank/DDBJ databases">
        <authorList>
            <consortium name="DOE Joint Genome Institute"/>
            <person name="Ahrendt S."/>
            <person name="Riley R."/>
            <person name="Andreopoulos W."/>
            <person name="Labutti K."/>
            <person name="Pangilinan J."/>
            <person name="Ruiz-Duenas F.J."/>
            <person name="Barrasa J.M."/>
            <person name="Sanchez-Garcia M."/>
            <person name="Camarero S."/>
            <person name="Miyauchi S."/>
            <person name="Serrano A."/>
            <person name="Linde D."/>
            <person name="Babiker R."/>
            <person name="Drula E."/>
            <person name="Ayuso-Fernandez I."/>
            <person name="Pacheco R."/>
            <person name="Padilla G."/>
            <person name="Ferreira P."/>
            <person name="Barriuso J."/>
            <person name="Kellner H."/>
            <person name="Castanera R."/>
            <person name="Alfaro M."/>
            <person name="Ramirez L."/>
            <person name="Pisabarro A.G."/>
            <person name="Kuo A."/>
            <person name="Tritt A."/>
            <person name="Lipzen A."/>
            <person name="He G."/>
            <person name="Yan M."/>
            <person name="Ng V."/>
            <person name="Cullen D."/>
            <person name="Martin F."/>
            <person name="Rosso M.-N."/>
            <person name="Henrissat B."/>
            <person name="Hibbett D."/>
            <person name="Martinez A.T."/>
            <person name="Grigoriev I.V."/>
        </authorList>
    </citation>
    <scope>NUCLEOTIDE SEQUENCE</scope>
    <source>
        <strain evidence="7">ATCC 90797</strain>
    </source>
</reference>
<dbReference type="InterPro" id="IPR023395">
    <property type="entry name" value="MCP_dom_sf"/>
</dbReference>
<dbReference type="GO" id="GO:0005739">
    <property type="term" value="C:mitochondrion"/>
    <property type="evidence" value="ECO:0007669"/>
    <property type="project" value="TreeGrafter"/>
</dbReference>
<keyword evidence="2 5" id="KW-0812">Transmembrane</keyword>
<dbReference type="PROSITE" id="PS50920">
    <property type="entry name" value="SOLCAR"/>
    <property type="match status" value="3"/>
</dbReference>
<evidence type="ECO:0000256" key="5">
    <source>
        <dbReference type="PROSITE-ProRule" id="PRU00282"/>
    </source>
</evidence>
<proteinExistence type="inferred from homology"/>
<dbReference type="InterPro" id="IPR018108">
    <property type="entry name" value="MCP_transmembrane"/>
</dbReference>
<dbReference type="Proteomes" id="UP000807025">
    <property type="component" value="Unassembled WGS sequence"/>
</dbReference>
<feature type="repeat" description="Solcar" evidence="5">
    <location>
        <begin position="99"/>
        <end position="181"/>
    </location>
</feature>
<dbReference type="AlphaFoldDB" id="A0A9P6DB65"/>
<keyword evidence="6" id="KW-0813">Transport</keyword>
<dbReference type="GO" id="GO:1904983">
    <property type="term" value="P:glycine import into mitochondrion"/>
    <property type="evidence" value="ECO:0007669"/>
    <property type="project" value="TreeGrafter"/>
</dbReference>
<sequence>MDLIFDVVDLLKTRIQQGDSAFGPRKVPRILPTALEVVHSHGVLGLWRGTTASLLRNVPGIALYMTSLTQLRTAMANSPYFARTDNVQATGNGSVLPKISTQGNLLAGAVTRVGVGFVLNPFSVVKARFESDMYAYESLTGAFQSISRQGPSEFFRGVLASSLRDAPYAGLFVVFYEAIKRETSVLHSIAAGSAGALATILTHPFDVVKTKIQVRKEERYHGLMRTVRTIWAQRGVSGYFDGVSLRIGRKVLSSAIGWAAYETLLMFMHRVRSKTEQEQ</sequence>
<evidence type="ECO:0000256" key="1">
    <source>
        <dbReference type="ARBA" id="ARBA00004141"/>
    </source>
</evidence>
<keyword evidence="3" id="KW-1133">Transmembrane helix</keyword>
<dbReference type="OrthoDB" id="1924968at2759"/>
<evidence type="ECO:0000256" key="3">
    <source>
        <dbReference type="ARBA" id="ARBA00022989"/>
    </source>
</evidence>
<name>A0A9P6DB65_PLEER</name>
<dbReference type="Pfam" id="PF00153">
    <property type="entry name" value="Mito_carr"/>
    <property type="match status" value="3"/>
</dbReference>
<dbReference type="GO" id="GO:0016020">
    <property type="term" value="C:membrane"/>
    <property type="evidence" value="ECO:0007669"/>
    <property type="project" value="UniProtKB-SubCell"/>
</dbReference>
<protein>
    <submittedName>
        <fullName evidence="7">Mitochondrial carrier</fullName>
    </submittedName>
</protein>
<dbReference type="EMBL" id="MU154538">
    <property type="protein sequence ID" value="KAF9498247.1"/>
    <property type="molecule type" value="Genomic_DNA"/>
</dbReference>